<comment type="catalytic activity">
    <reaction evidence="5">
        <text>N-terminal L-alanyl-[ribosomal protein bS18] + acetyl-CoA = N-terminal N(alpha)-acetyl-L-alanyl-[ribosomal protein bS18] + CoA + H(+)</text>
        <dbReference type="Rhea" id="RHEA:43756"/>
        <dbReference type="Rhea" id="RHEA-COMP:10676"/>
        <dbReference type="Rhea" id="RHEA-COMP:10677"/>
        <dbReference type="ChEBI" id="CHEBI:15378"/>
        <dbReference type="ChEBI" id="CHEBI:57287"/>
        <dbReference type="ChEBI" id="CHEBI:57288"/>
        <dbReference type="ChEBI" id="CHEBI:64718"/>
        <dbReference type="ChEBI" id="CHEBI:83683"/>
        <dbReference type="EC" id="2.3.1.266"/>
    </reaction>
</comment>
<gene>
    <name evidence="7" type="ORF">BET01_00045</name>
</gene>
<dbReference type="EC" id="2.3.1.266" evidence="5"/>
<evidence type="ECO:0000256" key="4">
    <source>
        <dbReference type="ARBA" id="ARBA00023315"/>
    </source>
</evidence>
<evidence type="ECO:0000256" key="1">
    <source>
        <dbReference type="ARBA" id="ARBA00005395"/>
    </source>
</evidence>
<keyword evidence="4" id="KW-0012">Acyltransferase</keyword>
<feature type="domain" description="N-acetyltransferase" evidence="6">
    <location>
        <begin position="2"/>
        <end position="146"/>
    </location>
</feature>
<dbReference type="InterPro" id="IPR016181">
    <property type="entry name" value="Acyl_CoA_acyltransferase"/>
</dbReference>
<dbReference type="PROSITE" id="PS51186">
    <property type="entry name" value="GNAT"/>
    <property type="match status" value="1"/>
</dbReference>
<dbReference type="Gene3D" id="3.40.630.30">
    <property type="match status" value="1"/>
</dbReference>
<dbReference type="NCBIfam" id="TIGR01575">
    <property type="entry name" value="rimI"/>
    <property type="match status" value="1"/>
</dbReference>
<comment type="subcellular location">
    <subcellularLocation>
        <location evidence="5">Cytoplasm</location>
    </subcellularLocation>
</comment>
<dbReference type="RefSeq" id="WP_243117077.1">
    <property type="nucleotide sequence ID" value="NZ_MCIA01000001.1"/>
</dbReference>
<dbReference type="GO" id="GO:0005737">
    <property type="term" value="C:cytoplasm"/>
    <property type="evidence" value="ECO:0007669"/>
    <property type="project" value="UniProtKB-SubCell"/>
</dbReference>
<dbReference type="SUPFAM" id="SSF55729">
    <property type="entry name" value="Acyl-CoA N-acyltransferases (Nat)"/>
    <property type="match status" value="1"/>
</dbReference>
<dbReference type="EMBL" id="MCIA01000001">
    <property type="protein sequence ID" value="RKD34796.1"/>
    <property type="molecule type" value="Genomic_DNA"/>
</dbReference>
<organism evidence="7 8">
    <name type="scientific">Lacrimispora algidixylanolytica</name>
    <dbReference type="NCBI Taxonomy" id="94868"/>
    <lineage>
        <taxon>Bacteria</taxon>
        <taxon>Bacillati</taxon>
        <taxon>Bacillota</taxon>
        <taxon>Clostridia</taxon>
        <taxon>Lachnospirales</taxon>
        <taxon>Lachnospiraceae</taxon>
        <taxon>Lacrimispora</taxon>
    </lineage>
</organism>
<reference evidence="7 8" key="1">
    <citation type="submission" date="2016-08" db="EMBL/GenBank/DDBJ databases">
        <title>A new outlook on sporulation: Clostridium algidixylanolyticum.</title>
        <authorList>
            <person name="Poppleton D.I."/>
            <person name="Gribaldo S."/>
        </authorList>
    </citation>
    <scope>NUCLEOTIDE SEQUENCE [LARGE SCALE GENOMIC DNA]</scope>
    <source>
        <strain evidence="7 8">SPL73</strain>
    </source>
</reference>
<evidence type="ECO:0000313" key="8">
    <source>
        <dbReference type="Proteomes" id="UP000284277"/>
    </source>
</evidence>
<dbReference type="InterPro" id="IPR050680">
    <property type="entry name" value="YpeA/RimI_acetyltransf"/>
</dbReference>
<dbReference type="CDD" id="cd04301">
    <property type="entry name" value="NAT_SF"/>
    <property type="match status" value="1"/>
</dbReference>
<keyword evidence="8" id="KW-1185">Reference proteome</keyword>
<dbReference type="PANTHER" id="PTHR43420:SF44">
    <property type="entry name" value="ACETYLTRANSFERASE YPEA"/>
    <property type="match status" value="1"/>
</dbReference>
<accession>A0A419TBD7</accession>
<sequence>MFIIREMMEEDILPISEIEGIAFSDPWSYDTIKDGKNSRFDTWLVLLQDDMVMGYLVLRVIAFEGELLRIALRPECRGRGLAKKLMDQLVEYSKNNSVESLFLEVRNSNEKARNLYRSYDFKETSIRKNYYRNPQEDAVVMWLRLT</sequence>
<dbReference type="PANTHER" id="PTHR43420">
    <property type="entry name" value="ACETYLTRANSFERASE"/>
    <property type="match status" value="1"/>
</dbReference>
<evidence type="ECO:0000256" key="3">
    <source>
        <dbReference type="ARBA" id="ARBA00022679"/>
    </source>
</evidence>
<proteinExistence type="inferred from homology"/>
<comment type="caution">
    <text evidence="7">The sequence shown here is derived from an EMBL/GenBank/DDBJ whole genome shotgun (WGS) entry which is preliminary data.</text>
</comment>
<evidence type="ECO:0000256" key="5">
    <source>
        <dbReference type="RuleBase" id="RU363094"/>
    </source>
</evidence>
<dbReference type="Pfam" id="PF00583">
    <property type="entry name" value="Acetyltransf_1"/>
    <property type="match status" value="1"/>
</dbReference>
<comment type="function">
    <text evidence="5">Acetylates the N-terminal alanine of ribosomal protein bS18.</text>
</comment>
<evidence type="ECO:0000313" key="7">
    <source>
        <dbReference type="EMBL" id="RKD34796.1"/>
    </source>
</evidence>
<dbReference type="Proteomes" id="UP000284277">
    <property type="component" value="Unassembled WGS sequence"/>
</dbReference>
<dbReference type="InterPro" id="IPR000182">
    <property type="entry name" value="GNAT_dom"/>
</dbReference>
<keyword evidence="2 5" id="KW-0963">Cytoplasm</keyword>
<evidence type="ECO:0000256" key="2">
    <source>
        <dbReference type="ARBA" id="ARBA00022490"/>
    </source>
</evidence>
<evidence type="ECO:0000259" key="6">
    <source>
        <dbReference type="PROSITE" id="PS51186"/>
    </source>
</evidence>
<dbReference type="AlphaFoldDB" id="A0A419TBD7"/>
<protein>
    <recommendedName>
        <fullName evidence="5">[Ribosomal protein bS18]-alanine N-acetyltransferase</fullName>
        <ecNumber evidence="5">2.3.1.266</ecNumber>
    </recommendedName>
</protein>
<dbReference type="GO" id="GO:0008999">
    <property type="term" value="F:protein-N-terminal-alanine acetyltransferase activity"/>
    <property type="evidence" value="ECO:0007669"/>
    <property type="project" value="UniProtKB-EC"/>
</dbReference>
<comment type="similarity">
    <text evidence="1 5">Belongs to the acetyltransferase family. RimI subfamily.</text>
</comment>
<dbReference type="InterPro" id="IPR006464">
    <property type="entry name" value="AcTrfase_RimI/Ard1"/>
</dbReference>
<keyword evidence="3 7" id="KW-0808">Transferase</keyword>
<name>A0A419TBD7_9FIRM</name>